<reference evidence="1 2" key="1">
    <citation type="submission" date="2020-03" db="EMBL/GenBank/DDBJ databases">
        <title>Whole genome shotgun sequence of Phytohabitans flavus NBRC 107702.</title>
        <authorList>
            <person name="Komaki H."/>
            <person name="Tamura T."/>
        </authorList>
    </citation>
    <scope>NUCLEOTIDE SEQUENCE [LARGE SCALE GENOMIC DNA]</scope>
    <source>
        <strain evidence="1 2">NBRC 107702</strain>
    </source>
</reference>
<dbReference type="Proteomes" id="UP000502508">
    <property type="component" value="Chromosome"/>
</dbReference>
<name>A0A6F8Y433_9ACTN</name>
<dbReference type="AlphaFoldDB" id="A0A6F8Y433"/>
<protein>
    <submittedName>
        <fullName evidence="1">Uncharacterized protein</fullName>
    </submittedName>
</protein>
<evidence type="ECO:0000313" key="2">
    <source>
        <dbReference type="Proteomes" id="UP000502508"/>
    </source>
</evidence>
<proteinExistence type="predicted"/>
<dbReference type="KEGG" id="pfla:Pflav_072940"/>
<keyword evidence="2" id="KW-1185">Reference proteome</keyword>
<evidence type="ECO:0000313" key="1">
    <source>
        <dbReference type="EMBL" id="BCB80884.1"/>
    </source>
</evidence>
<dbReference type="RefSeq" id="WP_173040914.1">
    <property type="nucleotide sequence ID" value="NZ_AP022870.1"/>
</dbReference>
<reference evidence="1 2" key="2">
    <citation type="submission" date="2020-03" db="EMBL/GenBank/DDBJ databases">
        <authorList>
            <person name="Ichikawa N."/>
            <person name="Kimura A."/>
            <person name="Kitahashi Y."/>
            <person name="Uohara A."/>
        </authorList>
    </citation>
    <scope>NUCLEOTIDE SEQUENCE [LARGE SCALE GENOMIC DNA]</scope>
    <source>
        <strain evidence="1 2">NBRC 107702</strain>
    </source>
</reference>
<accession>A0A6F8Y433</accession>
<gene>
    <name evidence="1" type="ORF">Pflav_072940</name>
</gene>
<organism evidence="1 2">
    <name type="scientific">Phytohabitans flavus</name>
    <dbReference type="NCBI Taxonomy" id="1076124"/>
    <lineage>
        <taxon>Bacteria</taxon>
        <taxon>Bacillati</taxon>
        <taxon>Actinomycetota</taxon>
        <taxon>Actinomycetes</taxon>
        <taxon>Micromonosporales</taxon>
        <taxon>Micromonosporaceae</taxon>
    </lineage>
</organism>
<sequence>MVDVTDRADDGEEREQLVESLEDELSGVYGQITDLAFEVDGYLADYRYDEVKQAIESLSGLIAGGEVDDLSKLASLCADAADAVRASAEIPPAVGVEIPRLTPDDLPAIPKPAEDDYDEFIDLLRDRESRCADHIRKLFGSVEQLWDEAGEAARSGQVKRAEDAVRQLRQVPAELDSAYSLWERCLVDLYNEDPGRLGSMGEMVSGFESWLVGRQHSE</sequence>
<dbReference type="EMBL" id="AP022870">
    <property type="protein sequence ID" value="BCB80884.1"/>
    <property type="molecule type" value="Genomic_DNA"/>
</dbReference>